<dbReference type="InterPro" id="IPR000577">
    <property type="entry name" value="Carb_kinase_FGGY"/>
</dbReference>
<dbReference type="Gene3D" id="1.20.58.2240">
    <property type="match status" value="1"/>
</dbReference>
<dbReference type="InterPro" id="IPR043129">
    <property type="entry name" value="ATPase_NBD"/>
</dbReference>
<keyword evidence="8" id="KW-1185">Reference proteome</keyword>
<comment type="caution">
    <text evidence="7">The sequence shown here is derived from an EMBL/GenBank/DDBJ whole genome shotgun (WGS) entry which is preliminary data.</text>
</comment>
<comment type="similarity">
    <text evidence="1">Belongs to the FGGY kinase family.</text>
</comment>
<sequence length="568" mass="60981">MVGSRYLGVDVGTGSARAGVFDEEGKLLGTGSSPLQRWKEGDFVEQSSTDIWHAVCAAVKIACQAADVASGDINGIGFAATCSLVAIDADDSPVTVSLTGDARRNVIVWMDHRATDQADRINAMHSPVLQFVGGALSPEMQPPKLLWVKENLKDSWAVAFRWMDLSDWLTYRASGDDTRSLCTVVCKWTYLGHAHMEQMTSKNSTATAACGWDDVFWQEVGLEDLVEGNYAKIGRSVAFPGYPLGSGLTATAAKELGLLEGTPVGTALIDAHAGGIGVMEGVPQSLKAADSDDPLHSRMVLVSGTSTCHMAVSKKKIFIPGVWGPYWSAMIPEYWLTEGGQSATGALLDYIIENHAAAPILANRAAAQKVSIFELLNKTLGTLADSSVPFRSALTKNLHVYPDFHGNRSPLADSKSRGVICGLPLSSSEKDLALLYLATVQSIAYGTRHIIEHCNAHGHKIETLIACGGLSKNEVFVQEHADITGCKVVLPREKETVLLGAAVLGAVASKQFESVQHAMKALNAAGLVVEPSTDQRVRKFHDAKYNIFHSLYKQQVAFREAMASVAEK</sequence>
<dbReference type="Proteomes" id="UP000886520">
    <property type="component" value="Chromosome 24"/>
</dbReference>
<feature type="domain" description="Carbohydrate kinase FGGY C-terminal" evidence="6">
    <location>
        <begin position="300"/>
        <end position="508"/>
    </location>
</feature>
<accession>A0A9D4Z4E0</accession>
<dbReference type="GO" id="GO:0019321">
    <property type="term" value="P:pentose metabolic process"/>
    <property type="evidence" value="ECO:0007669"/>
    <property type="project" value="TreeGrafter"/>
</dbReference>
<evidence type="ECO:0000313" key="7">
    <source>
        <dbReference type="EMBL" id="KAI5060022.1"/>
    </source>
</evidence>
<proteinExistence type="inferred from homology"/>
<dbReference type="InterPro" id="IPR018484">
    <property type="entry name" value="FGGY_N"/>
</dbReference>
<evidence type="ECO:0000313" key="8">
    <source>
        <dbReference type="Proteomes" id="UP000886520"/>
    </source>
</evidence>
<dbReference type="SUPFAM" id="SSF53067">
    <property type="entry name" value="Actin-like ATPase domain"/>
    <property type="match status" value="2"/>
</dbReference>
<dbReference type="NCBIfam" id="TIGR01315">
    <property type="entry name" value="5C_CHO_kinase"/>
    <property type="match status" value="1"/>
</dbReference>
<evidence type="ECO:0000256" key="4">
    <source>
        <dbReference type="ARBA" id="ARBA00074355"/>
    </source>
</evidence>
<dbReference type="Pfam" id="PF00370">
    <property type="entry name" value="FGGY_N"/>
    <property type="match status" value="1"/>
</dbReference>
<organism evidence="7 8">
    <name type="scientific">Adiantum capillus-veneris</name>
    <name type="common">Maidenhair fern</name>
    <dbReference type="NCBI Taxonomy" id="13818"/>
    <lineage>
        <taxon>Eukaryota</taxon>
        <taxon>Viridiplantae</taxon>
        <taxon>Streptophyta</taxon>
        <taxon>Embryophyta</taxon>
        <taxon>Tracheophyta</taxon>
        <taxon>Polypodiopsida</taxon>
        <taxon>Polypodiidae</taxon>
        <taxon>Polypodiales</taxon>
        <taxon>Pteridineae</taxon>
        <taxon>Pteridaceae</taxon>
        <taxon>Vittarioideae</taxon>
        <taxon>Adiantum</taxon>
    </lineage>
</organism>
<dbReference type="PANTHER" id="PTHR43435:SF4">
    <property type="entry name" value="FGGY CARBOHYDRATE KINASE DOMAIN-CONTAINING PROTEIN"/>
    <property type="match status" value="1"/>
</dbReference>
<name>A0A9D4Z4E0_ADICA</name>
<keyword evidence="2" id="KW-0808">Transferase</keyword>
<evidence type="ECO:0000256" key="2">
    <source>
        <dbReference type="ARBA" id="ARBA00022679"/>
    </source>
</evidence>
<dbReference type="Gene3D" id="3.30.420.40">
    <property type="match status" value="1"/>
</dbReference>
<dbReference type="GO" id="GO:0005737">
    <property type="term" value="C:cytoplasm"/>
    <property type="evidence" value="ECO:0007669"/>
    <property type="project" value="TreeGrafter"/>
</dbReference>
<dbReference type="PIRSF" id="PIRSF000538">
    <property type="entry name" value="GlpK"/>
    <property type="match status" value="1"/>
</dbReference>
<evidence type="ECO:0000256" key="1">
    <source>
        <dbReference type="ARBA" id="ARBA00009156"/>
    </source>
</evidence>
<dbReference type="FunFam" id="3.30.420.40:FF:000101">
    <property type="entry name" value="FGGY carbohydrate kinase domain-containing protein"/>
    <property type="match status" value="1"/>
</dbReference>
<evidence type="ECO:0000259" key="6">
    <source>
        <dbReference type="Pfam" id="PF02782"/>
    </source>
</evidence>
<evidence type="ECO:0000259" key="5">
    <source>
        <dbReference type="Pfam" id="PF00370"/>
    </source>
</evidence>
<gene>
    <name evidence="7" type="ORF">GOP47_0024442</name>
</gene>
<dbReference type="PANTHER" id="PTHR43435">
    <property type="entry name" value="RIBULOKINASE"/>
    <property type="match status" value="1"/>
</dbReference>
<dbReference type="EMBL" id="JABFUD020000024">
    <property type="protein sequence ID" value="KAI5060022.1"/>
    <property type="molecule type" value="Genomic_DNA"/>
</dbReference>
<evidence type="ECO:0000256" key="3">
    <source>
        <dbReference type="ARBA" id="ARBA00022777"/>
    </source>
</evidence>
<reference evidence="7" key="1">
    <citation type="submission" date="2021-01" db="EMBL/GenBank/DDBJ databases">
        <title>Adiantum capillus-veneris genome.</title>
        <authorList>
            <person name="Fang Y."/>
            <person name="Liao Q."/>
        </authorList>
    </citation>
    <scope>NUCLEOTIDE SEQUENCE</scope>
    <source>
        <strain evidence="7">H3</strain>
        <tissue evidence="7">Leaf</tissue>
    </source>
</reference>
<dbReference type="Pfam" id="PF02782">
    <property type="entry name" value="FGGY_C"/>
    <property type="match status" value="1"/>
</dbReference>
<dbReference type="OrthoDB" id="203824at2759"/>
<dbReference type="AlphaFoldDB" id="A0A9D4Z4E0"/>
<keyword evidence="3" id="KW-0418">Kinase</keyword>
<dbReference type="InterPro" id="IPR018485">
    <property type="entry name" value="FGGY_C"/>
</dbReference>
<dbReference type="InterPro" id="IPR006003">
    <property type="entry name" value="FGGY_RbtK-like"/>
</dbReference>
<feature type="domain" description="Carbohydrate kinase FGGY N-terminal" evidence="5">
    <location>
        <begin position="6"/>
        <end position="277"/>
    </location>
</feature>
<dbReference type="CDD" id="cd07782">
    <property type="entry name" value="ASKHA_NBD_FGGY_D-RBK"/>
    <property type="match status" value="1"/>
</dbReference>
<dbReference type="GO" id="GO:0019150">
    <property type="term" value="F:D-ribulokinase activity"/>
    <property type="evidence" value="ECO:0007669"/>
    <property type="project" value="TreeGrafter"/>
</dbReference>
<protein>
    <recommendedName>
        <fullName evidence="4">FGGY carbohydrate kinase domain-containing protein</fullName>
    </recommendedName>
</protein>